<keyword evidence="3" id="KW-0378">Hydrolase</keyword>
<keyword evidence="2" id="KW-0645">Protease</keyword>
<name>A0A6N8U9A0_9FIRM</name>
<dbReference type="Gene3D" id="3.40.50.1820">
    <property type="entry name" value="alpha/beta hydrolase"/>
    <property type="match status" value="1"/>
</dbReference>
<proteinExistence type="inferred from homology"/>
<dbReference type="SUPFAM" id="SSF69322">
    <property type="entry name" value="Tricorn protease domain 2"/>
    <property type="match status" value="1"/>
</dbReference>
<sequence length="663" mass="76626">MEKQLKRDAFFHYHFLSDVTYAPNGKRYAYIDAQADTEHNAYTRNLHIGVQGKTTPLTADGKVEAFIWDDKDTILFSAMRDEAIRKKVEAGEEWTSFYRISIKGGEAQPAFAVPLNVQKIEKVKKGVYLLMVLYDLNYSDMYACKEKAKGQLLKQKQDSRDYEVIDELPYTFNGMGYINKKRMSLFLYQESSGKLTRISDRNMAVSHTAWNDDHTLLYYSGYAYQTVKEDKEGIYAYDLTAKETSEIVAPHQYELYDLQVWNNQLFFAGTETKRYGLNENPWFYTVDGNKCVQLLAENENTLGSSVGSDCRLGAGRYALIIHDQYFYITTQNGDSCLYAMDKQGRQQKIAAYTGSIDCFDINQEDIIWVGMKEQQLQEIYHQQLNSSNMEQLTHIHAKMMQDVYTAKPQLIQFHRDGYDLQGWVLLPKGYDTKKQYPAILDIHGGPKTVYGEVFYHEMQVWANEGYFVCFMNPRGSDGRGNAFADIYGKYGTGDYEDLMMFTDEVLRAYPQIDEKRFGVTGGSYGGFMTNWIIGHTKRFAAAASQRSIANWIAFEHTSDIGPDFTKDQQRASTWENLEKLWFHSPLQYADQVVTPTLFIHSDEDYRCPLSEGQQMVSALMEHGVETRMVMFKGENHELSRSGKPLHRLRRLNEITDWMNHYLK</sequence>
<evidence type="ECO:0000256" key="3">
    <source>
        <dbReference type="ARBA" id="ARBA00022801"/>
    </source>
</evidence>
<evidence type="ECO:0000256" key="1">
    <source>
        <dbReference type="ARBA" id="ARBA00010040"/>
    </source>
</evidence>
<organism evidence="5 6">
    <name type="scientific">Copranaerobaculum intestinale</name>
    <dbReference type="NCBI Taxonomy" id="2692629"/>
    <lineage>
        <taxon>Bacteria</taxon>
        <taxon>Bacillati</taxon>
        <taxon>Bacillota</taxon>
        <taxon>Erysipelotrichia</taxon>
        <taxon>Erysipelotrichales</taxon>
        <taxon>Erysipelotrichaceae</taxon>
        <taxon>Copranaerobaculum</taxon>
    </lineage>
</organism>
<dbReference type="PANTHER" id="PTHR42776:SF27">
    <property type="entry name" value="DIPEPTIDYL PEPTIDASE FAMILY MEMBER 6"/>
    <property type="match status" value="1"/>
</dbReference>
<comment type="similarity">
    <text evidence="1">Belongs to the peptidase S9C family.</text>
</comment>
<evidence type="ECO:0000313" key="5">
    <source>
        <dbReference type="EMBL" id="MXQ74471.1"/>
    </source>
</evidence>
<dbReference type="RefSeq" id="WP_160625857.1">
    <property type="nucleotide sequence ID" value="NZ_WUUQ01000007.1"/>
</dbReference>
<accession>A0A6N8U9A0</accession>
<dbReference type="AlphaFoldDB" id="A0A6N8U9A0"/>
<dbReference type="SUPFAM" id="SSF53474">
    <property type="entry name" value="alpha/beta-Hydrolases"/>
    <property type="match status" value="1"/>
</dbReference>
<dbReference type="GO" id="GO:0004252">
    <property type="term" value="F:serine-type endopeptidase activity"/>
    <property type="evidence" value="ECO:0007669"/>
    <property type="project" value="TreeGrafter"/>
</dbReference>
<evidence type="ECO:0000256" key="2">
    <source>
        <dbReference type="ARBA" id="ARBA00022670"/>
    </source>
</evidence>
<protein>
    <submittedName>
        <fullName evidence="5">Prolyl oligopeptidase family serine peptidase</fullName>
    </submittedName>
</protein>
<gene>
    <name evidence="5" type="ORF">GSF08_11090</name>
</gene>
<reference evidence="5 6" key="2">
    <citation type="submission" date="2020-01" db="EMBL/GenBank/DDBJ databases">
        <title>Clostridiaceae sp. nov. isolated from the gut of human by culturomics.</title>
        <authorList>
            <person name="Chang Y."/>
        </authorList>
    </citation>
    <scope>NUCLEOTIDE SEQUENCE [LARGE SCALE GENOMIC DNA]</scope>
    <source>
        <strain evidence="5 6">DONG20-135</strain>
    </source>
</reference>
<feature type="domain" description="Peptidase S9 prolyl oligopeptidase catalytic" evidence="4">
    <location>
        <begin position="454"/>
        <end position="663"/>
    </location>
</feature>
<evidence type="ECO:0000259" key="4">
    <source>
        <dbReference type="Pfam" id="PF00326"/>
    </source>
</evidence>
<evidence type="ECO:0000313" key="6">
    <source>
        <dbReference type="Proteomes" id="UP000434036"/>
    </source>
</evidence>
<dbReference type="Proteomes" id="UP000434036">
    <property type="component" value="Unassembled WGS sequence"/>
</dbReference>
<dbReference type="InterPro" id="IPR001375">
    <property type="entry name" value="Peptidase_S9_cat"/>
</dbReference>
<keyword evidence="6" id="KW-1185">Reference proteome</keyword>
<dbReference type="EMBL" id="WUUQ01000007">
    <property type="protein sequence ID" value="MXQ74471.1"/>
    <property type="molecule type" value="Genomic_DNA"/>
</dbReference>
<comment type="caution">
    <text evidence="5">The sequence shown here is derived from an EMBL/GenBank/DDBJ whole genome shotgun (WGS) entry which is preliminary data.</text>
</comment>
<dbReference type="Pfam" id="PF00326">
    <property type="entry name" value="Peptidase_S9"/>
    <property type="match status" value="1"/>
</dbReference>
<dbReference type="PANTHER" id="PTHR42776">
    <property type="entry name" value="SERINE PEPTIDASE S9 FAMILY MEMBER"/>
    <property type="match status" value="1"/>
</dbReference>
<dbReference type="GO" id="GO:0006508">
    <property type="term" value="P:proteolysis"/>
    <property type="evidence" value="ECO:0007669"/>
    <property type="project" value="UniProtKB-KW"/>
</dbReference>
<dbReference type="InterPro" id="IPR029058">
    <property type="entry name" value="AB_hydrolase_fold"/>
</dbReference>
<dbReference type="FunFam" id="3.40.50.1820:FF:000028">
    <property type="entry name" value="S9 family peptidase"/>
    <property type="match status" value="1"/>
</dbReference>
<reference evidence="5 6" key="1">
    <citation type="submission" date="2019-12" db="EMBL/GenBank/DDBJ databases">
        <authorList>
            <person name="Yang R."/>
        </authorList>
    </citation>
    <scope>NUCLEOTIDE SEQUENCE [LARGE SCALE GENOMIC DNA]</scope>
    <source>
        <strain evidence="5 6">DONG20-135</strain>
    </source>
</reference>